<sequence>MSLVAATGVLVLAGCASSSTAAPAPSTITLDPLDAAPYVGKPCDLLRTDHVAQLQLVAPGTPEPGAGGPVCRWASTRPGRPSFTAGVDPGHGLADLYRQRAEHPYFSPTTIAGYPAVDTGEAPAAQDGRCAVEVGVADHSLIIVGAGPGATSSPAPPDPCLEANRVATAIVGQLNAGSP</sequence>
<gene>
    <name evidence="2" type="ORF">HF526_33945</name>
</gene>
<dbReference type="Proteomes" id="UP000820669">
    <property type="component" value="Unassembled WGS sequence"/>
</dbReference>
<feature type="chain" id="PRO_5046482701" evidence="1">
    <location>
        <begin position="22"/>
        <end position="179"/>
    </location>
</feature>
<keyword evidence="1" id="KW-0732">Signal</keyword>
<keyword evidence="3" id="KW-1185">Reference proteome</keyword>
<dbReference type="InterPro" id="IPR024520">
    <property type="entry name" value="DUF3558"/>
</dbReference>
<accession>A0ABX1SL21</accession>
<dbReference type="RefSeq" id="WP_169385752.1">
    <property type="nucleotide sequence ID" value="NZ_JAAXLA010000137.1"/>
</dbReference>
<evidence type="ECO:0000313" key="2">
    <source>
        <dbReference type="EMBL" id="NMI02252.1"/>
    </source>
</evidence>
<comment type="caution">
    <text evidence="2">The sequence shown here is derived from an EMBL/GenBank/DDBJ whole genome shotgun (WGS) entry which is preliminary data.</text>
</comment>
<protein>
    <submittedName>
        <fullName evidence="2">DUF3558 family protein</fullName>
    </submittedName>
</protein>
<reference evidence="2 3" key="1">
    <citation type="submission" date="2020-04" db="EMBL/GenBank/DDBJ databases">
        <authorList>
            <person name="Klaysubun C."/>
            <person name="Duangmal K."/>
            <person name="Lipun K."/>
        </authorList>
    </citation>
    <scope>NUCLEOTIDE SEQUENCE [LARGE SCALE GENOMIC DNA]</scope>
    <source>
        <strain evidence="2 3">K10HN5</strain>
    </source>
</reference>
<feature type="signal peptide" evidence="1">
    <location>
        <begin position="1"/>
        <end position="21"/>
    </location>
</feature>
<name>A0ABX1SL21_9PSEU</name>
<organism evidence="2 3">
    <name type="scientific">Pseudonocardia acidicola</name>
    <dbReference type="NCBI Taxonomy" id="2724939"/>
    <lineage>
        <taxon>Bacteria</taxon>
        <taxon>Bacillati</taxon>
        <taxon>Actinomycetota</taxon>
        <taxon>Actinomycetes</taxon>
        <taxon>Pseudonocardiales</taxon>
        <taxon>Pseudonocardiaceae</taxon>
        <taxon>Pseudonocardia</taxon>
    </lineage>
</organism>
<dbReference type="EMBL" id="JAAXLA010000137">
    <property type="protein sequence ID" value="NMI02252.1"/>
    <property type="molecule type" value="Genomic_DNA"/>
</dbReference>
<evidence type="ECO:0000256" key="1">
    <source>
        <dbReference type="SAM" id="SignalP"/>
    </source>
</evidence>
<proteinExistence type="predicted"/>
<evidence type="ECO:0000313" key="3">
    <source>
        <dbReference type="Proteomes" id="UP000820669"/>
    </source>
</evidence>
<dbReference type="Pfam" id="PF12079">
    <property type="entry name" value="DUF3558"/>
    <property type="match status" value="1"/>
</dbReference>